<keyword evidence="5" id="KW-0949">S-adenosyl-L-methionine</keyword>
<feature type="domain" description="Tetrapyrrole methylase" evidence="6">
    <location>
        <begin position="6"/>
        <end position="191"/>
    </location>
</feature>
<keyword evidence="3" id="KW-0489">Methyltransferase</keyword>
<dbReference type="InterPro" id="IPR006365">
    <property type="entry name" value="Cbl_synth_CobL"/>
</dbReference>
<dbReference type="InterPro" id="IPR029063">
    <property type="entry name" value="SAM-dependent_MTases_sf"/>
</dbReference>
<dbReference type="GO" id="GO:0009236">
    <property type="term" value="P:cobalamin biosynthetic process"/>
    <property type="evidence" value="ECO:0007669"/>
    <property type="project" value="UniProtKB-UniPathway"/>
</dbReference>
<reference evidence="7" key="1">
    <citation type="submission" date="2020-10" db="EMBL/GenBank/DDBJ databases">
        <title>Genome sequence of the unusual species of purple photosynthetic bacteria, Phaeovibrio sulfidiphilus DSM 23193, type strain.</title>
        <authorList>
            <person name="Kyndt J.A."/>
            <person name="Meyer T.E."/>
        </authorList>
    </citation>
    <scope>NUCLEOTIDE SEQUENCE</scope>
    <source>
        <strain evidence="7">DSM 23193</strain>
    </source>
</reference>
<dbReference type="Pfam" id="PF01135">
    <property type="entry name" value="PCMT"/>
    <property type="match status" value="1"/>
</dbReference>
<dbReference type="NCBIfam" id="TIGR02467">
    <property type="entry name" value="CbiE"/>
    <property type="match status" value="1"/>
</dbReference>
<evidence type="ECO:0000313" key="7">
    <source>
        <dbReference type="EMBL" id="MBE1236534.1"/>
    </source>
</evidence>
<evidence type="ECO:0000256" key="3">
    <source>
        <dbReference type="ARBA" id="ARBA00022603"/>
    </source>
</evidence>
<comment type="caution">
    <text evidence="7">The sequence shown here is derived from an EMBL/GenBank/DDBJ whole genome shotgun (WGS) entry which is preliminary data.</text>
</comment>
<evidence type="ECO:0000259" key="6">
    <source>
        <dbReference type="Pfam" id="PF00590"/>
    </source>
</evidence>
<dbReference type="PANTHER" id="PTHR43182:SF1">
    <property type="entry name" value="COBALT-PRECORRIN-7 C(5)-METHYLTRANSFERASE"/>
    <property type="match status" value="1"/>
</dbReference>
<dbReference type="UniPathway" id="UPA00148"/>
<dbReference type="SUPFAM" id="SSF53790">
    <property type="entry name" value="Tetrapyrrole methylase"/>
    <property type="match status" value="1"/>
</dbReference>
<dbReference type="EMBL" id="JACZHT010000001">
    <property type="protein sequence ID" value="MBE1236534.1"/>
    <property type="molecule type" value="Genomic_DNA"/>
</dbReference>
<dbReference type="InterPro" id="IPR000878">
    <property type="entry name" value="4pyrrol_Mease"/>
</dbReference>
<evidence type="ECO:0000256" key="5">
    <source>
        <dbReference type="ARBA" id="ARBA00022691"/>
    </source>
</evidence>
<organism evidence="7 8">
    <name type="scientific">Phaeovibrio sulfidiphilus</name>
    <dbReference type="NCBI Taxonomy" id="1220600"/>
    <lineage>
        <taxon>Bacteria</taxon>
        <taxon>Pseudomonadati</taxon>
        <taxon>Pseudomonadota</taxon>
        <taxon>Alphaproteobacteria</taxon>
        <taxon>Rhodospirillales</taxon>
        <taxon>Rhodospirillaceae</taxon>
        <taxon>Phaeovibrio</taxon>
    </lineage>
</organism>
<sequence length="409" mass="43061">MNTPWLTIIGIGEDGLDGLGHEARAAVDSATVLMGGRRHLAMVPERPGVERLFWAMPFSDSYAALDARRGTPVCLLTSADPMLFGAGATLSRRYSAGEMRVLPQASSFSLAAGRMGWALQDTACLTVHGRPVENILPWFTEGARLLVLSENAGSPATIARLLCHCGFAESRLTVLEHMGGERENRLEGRAGTWNAAPGADLNVLAIAVSSGAPDGVVGAGLSRMPGLPDDAFQHDGQLTKQDVRAMVLGRLAPRPGELLWDVGAGSGSVGIEWMRCHPACRAIAVEARDERRANIDANRRALGVPALEIAAGSAPAALKNLPPPDAVFIGGGLTGPGVFETCWDALKPGGRLVATAVTLQTEARVLALKDSHGGSLVRIALARDDRLGGFDVWRAPCPLTLYAVQKPLA</sequence>
<dbReference type="CDD" id="cd11644">
    <property type="entry name" value="Precorrin-6Y-MT"/>
    <property type="match status" value="1"/>
</dbReference>
<evidence type="ECO:0000256" key="2">
    <source>
        <dbReference type="ARBA" id="ARBA00022573"/>
    </source>
</evidence>
<dbReference type="InterPro" id="IPR012818">
    <property type="entry name" value="CbiE"/>
</dbReference>
<dbReference type="InterPro" id="IPR014777">
    <property type="entry name" value="4pyrrole_Mease_sub1"/>
</dbReference>
<dbReference type="InterPro" id="IPR035996">
    <property type="entry name" value="4pyrrol_Methylase_sf"/>
</dbReference>
<dbReference type="Proteomes" id="UP000631034">
    <property type="component" value="Unassembled WGS sequence"/>
</dbReference>
<dbReference type="InterPro" id="IPR014008">
    <property type="entry name" value="Cbl_synth_MTase_CbiT"/>
</dbReference>
<comment type="pathway">
    <text evidence="1">Cofactor biosynthesis; adenosylcobalamin biosynthesis.</text>
</comment>
<accession>A0A8J6YME5</accession>
<keyword evidence="8" id="KW-1185">Reference proteome</keyword>
<dbReference type="GO" id="GO:0008276">
    <property type="term" value="F:protein methyltransferase activity"/>
    <property type="evidence" value="ECO:0007669"/>
    <property type="project" value="InterPro"/>
</dbReference>
<dbReference type="PIRSF" id="PIRSF036428">
    <property type="entry name" value="CobL"/>
    <property type="match status" value="1"/>
</dbReference>
<evidence type="ECO:0000256" key="1">
    <source>
        <dbReference type="ARBA" id="ARBA00004953"/>
    </source>
</evidence>
<proteinExistence type="predicted"/>
<evidence type="ECO:0000256" key="4">
    <source>
        <dbReference type="ARBA" id="ARBA00022679"/>
    </source>
</evidence>
<dbReference type="RefSeq" id="WP_192533388.1">
    <property type="nucleotide sequence ID" value="NZ_JACZHT010000001.1"/>
</dbReference>
<dbReference type="AlphaFoldDB" id="A0A8J6YME5"/>
<keyword evidence="4" id="KW-0808">Transferase</keyword>
<dbReference type="CDD" id="cd02440">
    <property type="entry name" value="AdoMet_MTases"/>
    <property type="match status" value="1"/>
</dbReference>
<dbReference type="NCBIfam" id="TIGR02469">
    <property type="entry name" value="CbiT"/>
    <property type="match status" value="1"/>
</dbReference>
<protein>
    <submittedName>
        <fullName evidence="7">Precorrin-6y C5,15-methyltransferase (Decarboxylating) subunit CbiE</fullName>
    </submittedName>
</protein>
<dbReference type="PANTHER" id="PTHR43182">
    <property type="entry name" value="COBALT-PRECORRIN-6B C(15)-METHYLTRANSFERASE (DECARBOXYLATING)"/>
    <property type="match status" value="1"/>
</dbReference>
<dbReference type="InterPro" id="IPR050714">
    <property type="entry name" value="Cobalamin_biosynth_MTase"/>
</dbReference>
<name>A0A8J6YME5_9PROT</name>
<dbReference type="Pfam" id="PF00590">
    <property type="entry name" value="TP_methylase"/>
    <property type="match status" value="1"/>
</dbReference>
<dbReference type="Gene3D" id="3.40.1010.10">
    <property type="entry name" value="Cobalt-precorrin-4 Transmethylase, Domain 1"/>
    <property type="match status" value="1"/>
</dbReference>
<gene>
    <name evidence="7" type="primary">cbiE</name>
    <name evidence="7" type="ORF">IHV25_02560</name>
</gene>
<dbReference type="Gene3D" id="3.40.50.150">
    <property type="entry name" value="Vaccinia Virus protein VP39"/>
    <property type="match status" value="1"/>
</dbReference>
<evidence type="ECO:0000313" key="8">
    <source>
        <dbReference type="Proteomes" id="UP000631034"/>
    </source>
</evidence>
<dbReference type="GO" id="GO:0032259">
    <property type="term" value="P:methylation"/>
    <property type="evidence" value="ECO:0007669"/>
    <property type="project" value="UniProtKB-KW"/>
</dbReference>
<dbReference type="SUPFAM" id="SSF53335">
    <property type="entry name" value="S-adenosyl-L-methionine-dependent methyltransferases"/>
    <property type="match status" value="1"/>
</dbReference>
<keyword evidence="2" id="KW-0169">Cobalamin biosynthesis</keyword>